<evidence type="ECO:0000313" key="2">
    <source>
        <dbReference type="Proteomes" id="UP001058974"/>
    </source>
</evidence>
<sequence length="199" mass="22551">MGKIPRSSEFEGLTLATKNLDEGRRSDKVPWCGHYKRKWHTRETFWKLKGKPHNWKKKSGHGFQTSNYDQGKQPPLSQFPLTTELLDSLYKLLESPTPSCSITTKHNFSFLSVCPSDTWIVDSGVFDHMTSEFTLFSSYSPCACNEKIKISYGSFSAIAGKMIGSAKENGELYYLDIGYASQLPSKTISSCFESFFCFE</sequence>
<organism evidence="1 2">
    <name type="scientific">Pisum sativum</name>
    <name type="common">Garden pea</name>
    <name type="synonym">Lathyrus oleraceus</name>
    <dbReference type="NCBI Taxonomy" id="3888"/>
    <lineage>
        <taxon>Eukaryota</taxon>
        <taxon>Viridiplantae</taxon>
        <taxon>Streptophyta</taxon>
        <taxon>Embryophyta</taxon>
        <taxon>Tracheophyta</taxon>
        <taxon>Spermatophyta</taxon>
        <taxon>Magnoliopsida</taxon>
        <taxon>eudicotyledons</taxon>
        <taxon>Gunneridae</taxon>
        <taxon>Pentapetalae</taxon>
        <taxon>rosids</taxon>
        <taxon>fabids</taxon>
        <taxon>Fabales</taxon>
        <taxon>Fabaceae</taxon>
        <taxon>Papilionoideae</taxon>
        <taxon>50 kb inversion clade</taxon>
        <taxon>NPAAA clade</taxon>
        <taxon>Hologalegina</taxon>
        <taxon>IRL clade</taxon>
        <taxon>Fabeae</taxon>
        <taxon>Lathyrus</taxon>
    </lineage>
</organism>
<keyword evidence="2" id="KW-1185">Reference proteome</keyword>
<dbReference type="Proteomes" id="UP001058974">
    <property type="component" value="Chromosome 3"/>
</dbReference>
<accession>A0A9D4XZ14</accession>
<dbReference type="EMBL" id="JAMSHJ010000003">
    <property type="protein sequence ID" value="KAI5429674.1"/>
    <property type="molecule type" value="Genomic_DNA"/>
</dbReference>
<proteinExistence type="predicted"/>
<evidence type="ECO:0000313" key="1">
    <source>
        <dbReference type="EMBL" id="KAI5429674.1"/>
    </source>
</evidence>
<dbReference type="Gramene" id="Psat03G0430000-T1">
    <property type="protein sequence ID" value="KAI5429674.1"/>
    <property type="gene ID" value="KIW84_034300"/>
</dbReference>
<reference evidence="1 2" key="1">
    <citation type="journal article" date="2022" name="Nat. Genet.">
        <title>Improved pea reference genome and pan-genome highlight genomic features and evolutionary characteristics.</title>
        <authorList>
            <person name="Yang T."/>
            <person name="Liu R."/>
            <person name="Luo Y."/>
            <person name="Hu S."/>
            <person name="Wang D."/>
            <person name="Wang C."/>
            <person name="Pandey M.K."/>
            <person name="Ge S."/>
            <person name="Xu Q."/>
            <person name="Li N."/>
            <person name="Li G."/>
            <person name="Huang Y."/>
            <person name="Saxena R.K."/>
            <person name="Ji Y."/>
            <person name="Li M."/>
            <person name="Yan X."/>
            <person name="He Y."/>
            <person name="Liu Y."/>
            <person name="Wang X."/>
            <person name="Xiang C."/>
            <person name="Varshney R.K."/>
            <person name="Ding H."/>
            <person name="Gao S."/>
            <person name="Zong X."/>
        </authorList>
    </citation>
    <scope>NUCLEOTIDE SEQUENCE [LARGE SCALE GENOMIC DNA]</scope>
    <source>
        <strain evidence="1 2">cv. Zhongwan 6</strain>
    </source>
</reference>
<protein>
    <submittedName>
        <fullName evidence="1">Uncharacterized protein</fullName>
    </submittedName>
</protein>
<name>A0A9D4XZ14_PEA</name>
<dbReference type="AlphaFoldDB" id="A0A9D4XZ14"/>
<comment type="caution">
    <text evidence="1">The sequence shown here is derived from an EMBL/GenBank/DDBJ whole genome shotgun (WGS) entry which is preliminary data.</text>
</comment>
<gene>
    <name evidence="1" type="ORF">KIW84_034300</name>
</gene>